<dbReference type="PANTHER" id="PTHR30290">
    <property type="entry name" value="PERIPLASMIC BINDING COMPONENT OF ABC TRANSPORTER"/>
    <property type="match status" value="1"/>
</dbReference>
<dbReference type="EMBL" id="ACVI01000018">
    <property type="protein sequence ID" value="EET88116.1"/>
    <property type="molecule type" value="Genomic_DNA"/>
</dbReference>
<dbReference type="Gene3D" id="3.90.76.10">
    <property type="entry name" value="Dipeptide-binding Protein, Domain 1"/>
    <property type="match status" value="1"/>
</dbReference>
<reference evidence="7 8" key="1">
    <citation type="submission" date="2009-06" db="EMBL/GenBank/DDBJ databases">
        <title>The draft genome of Clostridium carboxidivorans P7.</title>
        <authorList>
            <consortium name="US DOE Joint Genome Institute (JGI-PGF)"/>
            <person name="Lucas S."/>
            <person name="Copeland A."/>
            <person name="Lapidus A."/>
            <person name="Glavina del Rio T."/>
            <person name="Tice H."/>
            <person name="Bruce D."/>
            <person name="Goodwin L."/>
            <person name="Pitluck S."/>
            <person name="Larimer F."/>
            <person name="Land M.L."/>
            <person name="Hauser L."/>
            <person name="Hemme C.L."/>
        </authorList>
    </citation>
    <scope>NUCLEOTIDE SEQUENCE [LARGE SCALE GENOMIC DNA]</scope>
    <source>
        <strain evidence="7 8">P7</strain>
    </source>
</reference>
<dbReference type="PATRIC" id="fig|536227.13.peg.1920"/>
<evidence type="ECO:0000256" key="2">
    <source>
        <dbReference type="ARBA" id="ARBA00005695"/>
    </source>
</evidence>
<keyword evidence="3" id="KW-0813">Transport</keyword>
<dbReference type="STRING" id="536227.Ccar_09175"/>
<keyword evidence="5" id="KW-0807">Transducer</keyword>
<dbReference type="Pfam" id="PF00015">
    <property type="entry name" value="MCPsignal"/>
    <property type="match status" value="1"/>
</dbReference>
<dbReference type="Gene3D" id="1.10.287.950">
    <property type="entry name" value="Methyl-accepting chemotaxis protein"/>
    <property type="match status" value="1"/>
</dbReference>
<comment type="caution">
    <text evidence="7">The sequence shown here is derived from an EMBL/GenBank/DDBJ whole genome shotgun (WGS) entry which is preliminary data.</text>
</comment>
<dbReference type="AlphaFoldDB" id="C6PRS3"/>
<evidence type="ECO:0000256" key="3">
    <source>
        <dbReference type="ARBA" id="ARBA00022448"/>
    </source>
</evidence>
<evidence type="ECO:0000256" key="4">
    <source>
        <dbReference type="ARBA" id="ARBA00022729"/>
    </source>
</evidence>
<gene>
    <name evidence="7" type="ORF">CcarbDRAFT_1490</name>
</gene>
<evidence type="ECO:0000256" key="5">
    <source>
        <dbReference type="PROSITE-ProRule" id="PRU00284"/>
    </source>
</evidence>
<proteinExistence type="inferred from homology"/>
<dbReference type="InterPro" id="IPR004089">
    <property type="entry name" value="MCPsignal_dom"/>
</dbReference>
<evidence type="ECO:0000313" key="8">
    <source>
        <dbReference type="Proteomes" id="UP000004198"/>
    </source>
</evidence>
<dbReference type="RefSeq" id="WP_007060375.1">
    <property type="nucleotide sequence ID" value="NZ_ACVI01000018.1"/>
</dbReference>
<dbReference type="eggNOG" id="COG0747">
    <property type="taxonomic scope" value="Bacteria"/>
</dbReference>
<comment type="similarity">
    <text evidence="2">Belongs to the bacterial solute-binding protein 5 family.</text>
</comment>
<dbReference type="GO" id="GO:0007165">
    <property type="term" value="P:signal transduction"/>
    <property type="evidence" value="ECO:0007669"/>
    <property type="project" value="UniProtKB-KW"/>
</dbReference>
<dbReference type="InterPro" id="IPR023765">
    <property type="entry name" value="SBP_5_CS"/>
</dbReference>
<dbReference type="PROSITE" id="PS50111">
    <property type="entry name" value="CHEMOTAXIS_TRANSDUC_2"/>
    <property type="match status" value="1"/>
</dbReference>
<accession>C6PRS3</accession>
<feature type="domain" description="Methyl-accepting transducer" evidence="6">
    <location>
        <begin position="47"/>
        <end position="283"/>
    </location>
</feature>
<dbReference type="PROSITE" id="PS01040">
    <property type="entry name" value="SBP_BACTERIAL_5"/>
    <property type="match status" value="1"/>
</dbReference>
<protein>
    <submittedName>
        <fullName evidence="7">Methyl-accepting chemotaxis sensory transducer</fullName>
    </submittedName>
</protein>
<dbReference type="KEGG" id="cck:Ccar_09175"/>
<dbReference type="SUPFAM" id="SSF53850">
    <property type="entry name" value="Periplasmic binding protein-like II"/>
    <property type="match status" value="1"/>
</dbReference>
<dbReference type="InterPro" id="IPR039424">
    <property type="entry name" value="SBP_5"/>
</dbReference>
<dbReference type="GO" id="GO:0015833">
    <property type="term" value="P:peptide transport"/>
    <property type="evidence" value="ECO:0007669"/>
    <property type="project" value="TreeGrafter"/>
</dbReference>
<sequence>MLGWIKNKRKLTEKDIKQMDDKNIKQTGELNLLKRNQQCIVTRISEKIKETDFATENLISLTQNIGENVEVQMESIEKVVNEVNNYSALAEEVFASTENSKQIAEKTMGIAREGSKAVDNSIQAMNDIGISVKAVKEVVNELSLKAKHINEMLTIIKDIADNTNLLSLNASIEAARAGEAGKGFAVVAKEVKELAQRSSESAEQISSTINEINLSIDKTIDAMDKSMGKVQEGNEISNNTKEVFNNIINAVGTTSNVTEEINTAISKQTESLESIIISTEEMNKTSEKVMEMIETTTLNTQYTKTTLNILSNVAKDLQSISTKLLGKIQGEDKSESVIKTFLSEAPLGYDPQLAFDAQSGQILYNVHGGLLLISSTGEITPGAAKSWYVEEDNLTWIFNLRKGAKFHNGREITAEDVKYSYERLLSPSLKSPNAWFLEQIEGSAEYSKGLAKEVKGIKVLDKYRISIKLTSPYSGFLLNLGQYICCILSKEDLEKGQLTGCGPYIIESKEKDRCILTAFKDYFGGTAYIDKIIVEFEGGQATNSFIKKDCDFITIDNKKQIGELSNAKVSNIKYKSVMGTYYAGFNLKSNSIFAKDNEIRYAFNLAVNKKKIIDEVLGGLGEEARGPMPSNMIDNGYLKDLTYNPSLAREILNKKYGLIGNTKLRVLVRDESSESTFNKITQFIISDLKSIGVECVLDKVSPDKYLKPESIDKCDLFLSRWISDTGDMDNFLQPMFNPTNVTDFTGYNNSEVTSMMNKAKKIVNPHKRMEIYKDLQKIIVNDAPWIFLYHPQVGYVFRDGIIGVRVNPLGIVRYEDIIMESVK</sequence>
<keyword evidence="8" id="KW-1185">Reference proteome</keyword>
<evidence type="ECO:0000259" key="6">
    <source>
        <dbReference type="PROSITE" id="PS50111"/>
    </source>
</evidence>
<keyword evidence="4" id="KW-0732">Signal</keyword>
<dbReference type="InterPro" id="IPR000914">
    <property type="entry name" value="SBP_5_dom"/>
</dbReference>
<dbReference type="SUPFAM" id="SSF58104">
    <property type="entry name" value="Methyl-accepting chemotaxis protein (MCP) signaling domain"/>
    <property type="match status" value="1"/>
</dbReference>
<dbReference type="PANTHER" id="PTHR30290:SF9">
    <property type="entry name" value="OLIGOPEPTIDE-BINDING PROTEIN APPA"/>
    <property type="match status" value="1"/>
</dbReference>
<dbReference type="Pfam" id="PF00496">
    <property type="entry name" value="SBP_bac_5"/>
    <property type="match status" value="1"/>
</dbReference>
<organism evidence="7 8">
    <name type="scientific">Clostridium carboxidivorans P7</name>
    <dbReference type="NCBI Taxonomy" id="536227"/>
    <lineage>
        <taxon>Bacteria</taxon>
        <taxon>Bacillati</taxon>
        <taxon>Bacillota</taxon>
        <taxon>Clostridia</taxon>
        <taxon>Eubacteriales</taxon>
        <taxon>Clostridiaceae</taxon>
        <taxon>Clostridium</taxon>
    </lineage>
</organism>
<name>C6PRS3_9CLOT</name>
<evidence type="ECO:0000256" key="1">
    <source>
        <dbReference type="ARBA" id="ARBA00004193"/>
    </source>
</evidence>
<dbReference type="Gene3D" id="3.40.190.10">
    <property type="entry name" value="Periplasmic binding protein-like II"/>
    <property type="match status" value="1"/>
</dbReference>
<dbReference type="CDD" id="cd00995">
    <property type="entry name" value="PBP2_NikA_DppA_OppA_like"/>
    <property type="match status" value="1"/>
</dbReference>
<dbReference type="CDD" id="cd11386">
    <property type="entry name" value="MCP_signal"/>
    <property type="match status" value="1"/>
</dbReference>
<dbReference type="Proteomes" id="UP000004198">
    <property type="component" value="Unassembled WGS sequence"/>
</dbReference>
<dbReference type="Gene3D" id="3.10.105.10">
    <property type="entry name" value="Dipeptide-binding Protein, Domain 3"/>
    <property type="match status" value="1"/>
</dbReference>
<dbReference type="OrthoDB" id="9772924at2"/>
<dbReference type="eggNOG" id="COG0840">
    <property type="taxonomic scope" value="Bacteria"/>
</dbReference>
<dbReference type="GO" id="GO:0005886">
    <property type="term" value="C:plasma membrane"/>
    <property type="evidence" value="ECO:0007669"/>
    <property type="project" value="UniProtKB-SubCell"/>
</dbReference>
<dbReference type="SMART" id="SM00283">
    <property type="entry name" value="MA"/>
    <property type="match status" value="1"/>
</dbReference>
<dbReference type="GO" id="GO:1904680">
    <property type="term" value="F:peptide transmembrane transporter activity"/>
    <property type="evidence" value="ECO:0007669"/>
    <property type="project" value="TreeGrafter"/>
</dbReference>
<evidence type="ECO:0000313" key="7">
    <source>
        <dbReference type="EMBL" id="EET88116.1"/>
    </source>
</evidence>
<comment type="subcellular location">
    <subcellularLocation>
        <location evidence="1">Cell membrane</location>
        <topology evidence="1">Lipid-anchor</topology>
    </subcellularLocation>
</comment>